<dbReference type="Gene3D" id="1.20.1250.20">
    <property type="entry name" value="MFS general substrate transporter like domains"/>
    <property type="match status" value="1"/>
</dbReference>
<feature type="transmembrane region" description="Helical" evidence="5">
    <location>
        <begin position="96"/>
        <end position="115"/>
    </location>
</feature>
<feature type="transmembrane region" description="Helical" evidence="5">
    <location>
        <begin position="287"/>
        <end position="304"/>
    </location>
</feature>
<dbReference type="PANTHER" id="PTHR23294">
    <property type="entry name" value="ET TRANSLATION PRODUCT-RELATED"/>
    <property type="match status" value="1"/>
</dbReference>
<evidence type="ECO:0000256" key="3">
    <source>
        <dbReference type="ARBA" id="ARBA00022989"/>
    </source>
</evidence>
<evidence type="ECO:0000313" key="7">
    <source>
        <dbReference type="Proteomes" id="UP001465976"/>
    </source>
</evidence>
<evidence type="ECO:0000256" key="2">
    <source>
        <dbReference type="ARBA" id="ARBA00022692"/>
    </source>
</evidence>
<accession>A0ABR3F4M1</accession>
<gene>
    <name evidence="6" type="ORF">V5O48_011778</name>
</gene>
<feature type="transmembrane region" description="Helical" evidence="5">
    <location>
        <begin position="316"/>
        <end position="335"/>
    </location>
</feature>
<dbReference type="Proteomes" id="UP001465976">
    <property type="component" value="Unassembled WGS sequence"/>
</dbReference>
<dbReference type="InterPro" id="IPR036259">
    <property type="entry name" value="MFS_trans_sf"/>
</dbReference>
<feature type="transmembrane region" description="Helical" evidence="5">
    <location>
        <begin position="121"/>
        <end position="140"/>
    </location>
</feature>
<keyword evidence="7" id="KW-1185">Reference proteome</keyword>
<evidence type="ECO:0000256" key="4">
    <source>
        <dbReference type="ARBA" id="ARBA00023136"/>
    </source>
</evidence>
<feature type="transmembrane region" description="Helical" evidence="5">
    <location>
        <begin position="365"/>
        <end position="386"/>
    </location>
</feature>
<dbReference type="EMBL" id="JBAHYK010000978">
    <property type="protein sequence ID" value="KAL0570188.1"/>
    <property type="molecule type" value="Genomic_DNA"/>
</dbReference>
<comment type="subcellular location">
    <subcellularLocation>
        <location evidence="1">Membrane</location>
        <topology evidence="1">Multi-pass membrane protein</topology>
    </subcellularLocation>
</comment>
<feature type="transmembrane region" description="Helical" evidence="5">
    <location>
        <begin position="72"/>
        <end position="89"/>
    </location>
</feature>
<keyword evidence="2 5" id="KW-0812">Transmembrane</keyword>
<evidence type="ECO:0008006" key="8">
    <source>
        <dbReference type="Google" id="ProtNLM"/>
    </source>
</evidence>
<feature type="transmembrane region" description="Helical" evidence="5">
    <location>
        <begin position="250"/>
        <end position="267"/>
    </location>
</feature>
<dbReference type="InterPro" id="IPR051617">
    <property type="entry name" value="UNC-93-like_regulator"/>
</dbReference>
<keyword evidence="3 5" id="KW-1133">Transmembrane helix</keyword>
<comment type="caution">
    <text evidence="6">The sequence shown here is derived from an EMBL/GenBank/DDBJ whole genome shotgun (WGS) entry which is preliminary data.</text>
</comment>
<evidence type="ECO:0000313" key="6">
    <source>
        <dbReference type="EMBL" id="KAL0570188.1"/>
    </source>
</evidence>
<keyword evidence="4 5" id="KW-0472">Membrane</keyword>
<dbReference type="SUPFAM" id="SSF103473">
    <property type="entry name" value="MFS general substrate transporter"/>
    <property type="match status" value="1"/>
</dbReference>
<proteinExistence type="predicted"/>
<reference evidence="6 7" key="1">
    <citation type="submission" date="2024-02" db="EMBL/GenBank/DDBJ databases">
        <title>A draft genome for the cacao thread blight pathogen Marasmius crinis-equi.</title>
        <authorList>
            <person name="Cohen S.P."/>
            <person name="Baruah I.K."/>
            <person name="Amoako-Attah I."/>
            <person name="Bukari Y."/>
            <person name="Meinhardt L.W."/>
            <person name="Bailey B.A."/>
        </authorList>
    </citation>
    <scope>NUCLEOTIDE SEQUENCE [LARGE SCALE GENOMIC DNA]</scope>
    <source>
        <strain evidence="6 7">GH-76</strain>
    </source>
</reference>
<feature type="transmembrane region" description="Helical" evidence="5">
    <location>
        <begin position="448"/>
        <end position="467"/>
    </location>
</feature>
<evidence type="ECO:0000256" key="5">
    <source>
        <dbReference type="SAM" id="Phobius"/>
    </source>
</evidence>
<name>A0ABR3F4M1_9AGAR</name>
<feature type="transmembrane region" description="Helical" evidence="5">
    <location>
        <begin position="195"/>
        <end position="213"/>
    </location>
</feature>
<dbReference type="Pfam" id="PF07690">
    <property type="entry name" value="MFS_1"/>
    <property type="match status" value="1"/>
</dbReference>
<feature type="transmembrane region" description="Helical" evidence="5">
    <location>
        <begin position="161"/>
        <end position="183"/>
    </location>
</feature>
<sequence length="492" mass="54572">MSDHEKGSVISDDGQQQVFERPKGIKGLYSHPITQTCMLGLVCFMCPGLFNALNGLGAGGQVDATTSANSNAALYATFAVFGFFGGSINNRLGSKLTLLLGSGGYCLYIGSYLAMNIHPSAGPFVIAAGAILGMCAGLLWSAQGSLMLSYPTEAEKGKYIAIFWAIFNLGAVLGAAISLGQNFHSTANSVSNSTYIAFTILTAIGISIPMLLVDPKDIIRTDGTKPTVPKDPSWSVQIYGLWVALKTDPWIVMLFPMFFSSNWFYTWQFNDYNGAIFNIRARSLNNFLYWTAQIVGSVIMMFLLDRKSLSRRTRAFVSWSFLFVLIFGTHIWAYFYQKQYDRTTYPPDREDLRWDIFDAGYVGRVFLYIIFGILDAAWQTTIYWLMGAMSNDPAKLAYFSGFYKCIQSAGNAGIWRADAVKLPYVLFHIPGSTTCDLMMSLPSSFMNIFISTWVLLVAGLLFALPMIHTRVKNHTDAEDEAVARMEEEHAKS</sequence>
<dbReference type="PANTHER" id="PTHR23294:SF59">
    <property type="entry name" value="UNC93-LIKE PROTEIN C922.05C"/>
    <property type="match status" value="1"/>
</dbReference>
<protein>
    <recommendedName>
        <fullName evidence="8">MFS general substrate transporter</fullName>
    </recommendedName>
</protein>
<organism evidence="6 7">
    <name type="scientific">Marasmius crinis-equi</name>
    <dbReference type="NCBI Taxonomy" id="585013"/>
    <lineage>
        <taxon>Eukaryota</taxon>
        <taxon>Fungi</taxon>
        <taxon>Dikarya</taxon>
        <taxon>Basidiomycota</taxon>
        <taxon>Agaricomycotina</taxon>
        <taxon>Agaricomycetes</taxon>
        <taxon>Agaricomycetidae</taxon>
        <taxon>Agaricales</taxon>
        <taxon>Marasmiineae</taxon>
        <taxon>Marasmiaceae</taxon>
        <taxon>Marasmius</taxon>
    </lineage>
</organism>
<dbReference type="InterPro" id="IPR011701">
    <property type="entry name" value="MFS"/>
</dbReference>
<feature type="transmembrane region" description="Helical" evidence="5">
    <location>
        <begin position="33"/>
        <end position="52"/>
    </location>
</feature>
<evidence type="ECO:0000256" key="1">
    <source>
        <dbReference type="ARBA" id="ARBA00004141"/>
    </source>
</evidence>